<dbReference type="EMBL" id="JACIEJ010000005">
    <property type="protein sequence ID" value="MBB3986126.1"/>
    <property type="molecule type" value="Genomic_DNA"/>
</dbReference>
<dbReference type="Proteomes" id="UP000541426">
    <property type="component" value="Unassembled WGS sequence"/>
</dbReference>
<dbReference type="InterPro" id="IPR005939">
    <property type="entry name" value="BLH_phosphatase-like"/>
</dbReference>
<dbReference type="NCBIfam" id="TIGR01244">
    <property type="entry name" value="TIGR01244 family sulfur transferase"/>
    <property type="match status" value="1"/>
</dbReference>
<gene>
    <name evidence="2" type="ORF">GGQ68_002464</name>
</gene>
<comment type="caution">
    <text evidence="2">The sequence shown here is derived from an EMBL/GenBank/DDBJ whole genome shotgun (WGS) entry which is preliminary data.</text>
</comment>
<organism evidence="2 3">
    <name type="scientific">Sagittula marina</name>
    <dbReference type="NCBI Taxonomy" id="943940"/>
    <lineage>
        <taxon>Bacteria</taxon>
        <taxon>Pseudomonadati</taxon>
        <taxon>Pseudomonadota</taxon>
        <taxon>Alphaproteobacteria</taxon>
        <taxon>Rhodobacterales</taxon>
        <taxon>Roseobacteraceae</taxon>
        <taxon>Sagittula</taxon>
    </lineage>
</organism>
<feature type="domain" description="Beta-lactamase hydrolase-like protein phosphatase-like" evidence="1">
    <location>
        <begin position="4"/>
        <end position="110"/>
    </location>
</feature>
<dbReference type="GO" id="GO:0016787">
    <property type="term" value="F:hydrolase activity"/>
    <property type="evidence" value="ECO:0007669"/>
    <property type="project" value="InterPro"/>
</dbReference>
<proteinExistence type="predicted"/>
<reference evidence="2 3" key="1">
    <citation type="submission" date="2020-08" db="EMBL/GenBank/DDBJ databases">
        <title>Genomic Encyclopedia of Type Strains, Phase IV (KMG-IV): sequencing the most valuable type-strain genomes for metagenomic binning, comparative biology and taxonomic classification.</title>
        <authorList>
            <person name="Goeker M."/>
        </authorList>
    </citation>
    <scope>NUCLEOTIDE SEQUENCE [LARGE SCALE GENOMIC DNA]</scope>
    <source>
        <strain evidence="2 3">DSM 102235</strain>
    </source>
</reference>
<dbReference type="AlphaFoldDB" id="A0A7W6DR04"/>
<keyword evidence="3" id="KW-1185">Reference proteome</keyword>
<sequence length="141" mass="15149">MTPRKLTDTYSVSPQISPEDAAAIREAGFVMVLCNRPDEENPAPLQAEAMRQAIEAEGLRFDVLPLTHQTMNAENILRQQEIVANAGGPVLAYCASGTRCTVIWALGNAKSQGPDQVIETAREAGYDIAGLRPTLEALAQA</sequence>
<dbReference type="RefSeq" id="WP_183966260.1">
    <property type="nucleotide sequence ID" value="NZ_BAABBZ010000007.1"/>
</dbReference>
<evidence type="ECO:0000313" key="2">
    <source>
        <dbReference type="EMBL" id="MBB3986126.1"/>
    </source>
</evidence>
<dbReference type="Gene3D" id="3.90.190.10">
    <property type="entry name" value="Protein tyrosine phosphatase superfamily"/>
    <property type="match status" value="1"/>
</dbReference>
<protein>
    <submittedName>
        <fullName evidence="2">Uncharacterized protein (TIGR01244 family)</fullName>
    </submittedName>
</protein>
<dbReference type="Pfam" id="PF04273">
    <property type="entry name" value="BLH_phosphatase"/>
    <property type="match status" value="1"/>
</dbReference>
<evidence type="ECO:0000259" key="1">
    <source>
        <dbReference type="Pfam" id="PF04273"/>
    </source>
</evidence>
<accession>A0A7W6DR04</accession>
<evidence type="ECO:0000313" key="3">
    <source>
        <dbReference type="Proteomes" id="UP000541426"/>
    </source>
</evidence>
<dbReference type="InterPro" id="IPR029021">
    <property type="entry name" value="Prot-tyrosine_phosphatase-like"/>
</dbReference>
<name>A0A7W6DR04_9RHOB</name>
<dbReference type="CDD" id="cd14503">
    <property type="entry name" value="PTP-bact"/>
    <property type="match status" value="1"/>
</dbReference>